<dbReference type="InterPro" id="IPR046718">
    <property type="entry name" value="DUF6610"/>
</dbReference>
<dbReference type="EMBL" id="AOIK01000043">
    <property type="protein sequence ID" value="ELY83605.1"/>
    <property type="molecule type" value="Genomic_DNA"/>
</dbReference>
<protein>
    <submittedName>
        <fullName evidence="1">Uncharacterized protein</fullName>
    </submittedName>
</protein>
<reference evidence="1 2" key="1">
    <citation type="journal article" date="2014" name="PLoS Genet.">
        <title>Phylogenetically driven sequencing of extremely halophilic archaea reveals strategies for static and dynamic osmo-response.</title>
        <authorList>
            <person name="Becker E.A."/>
            <person name="Seitzer P.M."/>
            <person name="Tritt A."/>
            <person name="Larsen D."/>
            <person name="Krusor M."/>
            <person name="Yao A.I."/>
            <person name="Wu D."/>
            <person name="Madern D."/>
            <person name="Eisen J.A."/>
            <person name="Darling A.E."/>
            <person name="Facciotti M.T."/>
        </authorList>
    </citation>
    <scope>NUCLEOTIDE SEQUENCE [LARGE SCALE GENOMIC DNA]</scope>
    <source>
        <strain evidence="1 2">JCM 12890</strain>
    </source>
</reference>
<dbReference type="Proteomes" id="UP000011511">
    <property type="component" value="Unassembled WGS sequence"/>
</dbReference>
<organism evidence="1 2">
    <name type="scientific">Natrinema altunense (strain JCM 12890 / CGMCC 1.3731 / AJ2)</name>
    <dbReference type="NCBI Taxonomy" id="1227494"/>
    <lineage>
        <taxon>Archaea</taxon>
        <taxon>Methanobacteriati</taxon>
        <taxon>Methanobacteriota</taxon>
        <taxon>Stenosarchaea group</taxon>
        <taxon>Halobacteria</taxon>
        <taxon>Halobacteriales</taxon>
        <taxon>Natrialbaceae</taxon>
        <taxon>Natrinema</taxon>
    </lineage>
</organism>
<name>L9ZAV4_NATA2</name>
<accession>L9ZAV4</accession>
<gene>
    <name evidence="1" type="ORF">C485_17672</name>
</gene>
<evidence type="ECO:0000313" key="1">
    <source>
        <dbReference type="EMBL" id="ELY83605.1"/>
    </source>
</evidence>
<evidence type="ECO:0000313" key="2">
    <source>
        <dbReference type="Proteomes" id="UP000011511"/>
    </source>
</evidence>
<proteinExistence type="predicted"/>
<comment type="caution">
    <text evidence="1">The sequence shown here is derived from an EMBL/GenBank/DDBJ whole genome shotgun (WGS) entry which is preliminary data.</text>
</comment>
<dbReference type="AlphaFoldDB" id="L9ZAV4"/>
<keyword evidence="2" id="KW-1185">Reference proteome</keyword>
<sequence length="263" mass="30692">MTEEHTNVDIPEGFIDNDYENPDLDRFLQEFQEREPQVAVIGDAYTREEAEKYQETIDDLAEEYPYRRFVVAPKCGEAFEALNPDTTTLGYANGKSEVQAEDLGPVKFRGWDVHILGGNPRDAYDAIQDLTQPTLDDREPANVVGYDWNGPLRMAYWEYWTPDGWKDNAEMTPRETARRSYEEIKDFLKEKGVWPEIEPVELYGEPVEEPDEFIWMDRGGDPISTQEELEEAYIGEYEERGKVAFQSEVEKKFTEYREGWRPV</sequence>
<dbReference type="Pfam" id="PF20314">
    <property type="entry name" value="DUF6610"/>
    <property type="match status" value="1"/>
</dbReference>